<comment type="caution">
    <text evidence="5">The sequence shown here is derived from an EMBL/GenBank/DDBJ whole genome shotgun (WGS) entry which is preliminary data.</text>
</comment>
<dbReference type="InterPro" id="IPR012677">
    <property type="entry name" value="Nucleotide-bd_a/b_plait_sf"/>
</dbReference>
<dbReference type="PROSITE" id="PS50102">
    <property type="entry name" value="RRM"/>
    <property type="match status" value="2"/>
</dbReference>
<dbReference type="InterPro" id="IPR000504">
    <property type="entry name" value="RRM_dom"/>
</dbReference>
<dbReference type="AlphaFoldDB" id="A0A8K0JFS4"/>
<evidence type="ECO:0000259" key="4">
    <source>
        <dbReference type="PROSITE" id="PS50102"/>
    </source>
</evidence>
<evidence type="ECO:0000313" key="6">
    <source>
        <dbReference type="Proteomes" id="UP000812966"/>
    </source>
</evidence>
<dbReference type="FunFam" id="3.30.70.330:FF:000039">
    <property type="entry name" value="U1 small nuclear ribonucleoprotein A"/>
    <property type="match status" value="1"/>
</dbReference>
<feature type="domain" description="RRM" evidence="4">
    <location>
        <begin position="203"/>
        <end position="274"/>
    </location>
</feature>
<dbReference type="GO" id="GO:0003723">
    <property type="term" value="F:RNA binding"/>
    <property type="evidence" value="ECO:0007669"/>
    <property type="project" value="UniProtKB-UniRule"/>
</dbReference>
<dbReference type="InterPro" id="IPR035979">
    <property type="entry name" value="RBD_domain_sf"/>
</dbReference>
<dbReference type="Proteomes" id="UP000812966">
    <property type="component" value="Unassembled WGS sequence"/>
</dbReference>
<feature type="compositionally biased region" description="Acidic residues" evidence="3">
    <location>
        <begin position="152"/>
        <end position="161"/>
    </location>
</feature>
<dbReference type="Gene3D" id="3.30.70.330">
    <property type="match status" value="2"/>
</dbReference>
<feature type="compositionally biased region" description="Polar residues" evidence="3">
    <location>
        <begin position="89"/>
        <end position="100"/>
    </location>
</feature>
<feature type="region of interest" description="Disordered" evidence="3">
    <location>
        <begin position="89"/>
        <end position="201"/>
    </location>
</feature>
<evidence type="ECO:0000313" key="5">
    <source>
        <dbReference type="EMBL" id="KAG7527357.1"/>
    </source>
</evidence>
<dbReference type="PANTHER" id="PTHR23189">
    <property type="entry name" value="RNA RECOGNITION MOTIF-CONTAINING"/>
    <property type="match status" value="1"/>
</dbReference>
<keyword evidence="6" id="KW-1185">Reference proteome</keyword>
<proteinExistence type="predicted"/>
<sequence>MSRETNQPCPTLYVNNIESKIKKIELRKQLYALFTPYGKVIDVVAKKGDHARGQAFIVFADQTSATTAMRALVGEEFYGRPLRIDYAKSQSRATLRQQDPSLDDPESASNKSMKKKNQIVTASRAEQEYTELEQQRQEEEEGKGKRERDGEADGEGDGEEVGGDRKRRKVDNDEDEDEEMEMDEDDEDKQAEAPQRNAPSVPTVLLASNLPQETTQEALANLFEQYAGYQNITLLPAGSTPTKSASVLFSSLQQAESVQKALDGFKLKPDWAMGVVVVPADALA</sequence>
<keyword evidence="1 2" id="KW-0694">RNA-binding</keyword>
<dbReference type="SMART" id="SM00360">
    <property type="entry name" value="RRM"/>
    <property type="match status" value="2"/>
</dbReference>
<reference evidence="5" key="1">
    <citation type="submission" date="2020-04" db="EMBL/GenBank/DDBJ databases">
        <title>Analysis of mating type loci in Filobasidium floriforme.</title>
        <authorList>
            <person name="Nowrousian M."/>
        </authorList>
    </citation>
    <scope>NUCLEOTIDE SEQUENCE</scope>
    <source>
        <strain evidence="5">CBS 6242</strain>
    </source>
</reference>
<dbReference type="Pfam" id="PF00076">
    <property type="entry name" value="RRM_1"/>
    <property type="match status" value="2"/>
</dbReference>
<dbReference type="EMBL" id="JABELV010000314">
    <property type="protein sequence ID" value="KAG7527357.1"/>
    <property type="molecule type" value="Genomic_DNA"/>
</dbReference>
<name>A0A8K0JFS4_9TREE</name>
<dbReference type="SUPFAM" id="SSF54928">
    <property type="entry name" value="RNA-binding domain, RBD"/>
    <property type="match status" value="1"/>
</dbReference>
<protein>
    <recommendedName>
        <fullName evidence="4">RRM domain-containing protein</fullName>
    </recommendedName>
</protein>
<evidence type="ECO:0000256" key="3">
    <source>
        <dbReference type="SAM" id="MobiDB-lite"/>
    </source>
</evidence>
<feature type="domain" description="RRM" evidence="4">
    <location>
        <begin position="10"/>
        <end position="89"/>
    </location>
</feature>
<accession>A0A8K0JFS4</accession>
<gene>
    <name evidence="5" type="ORF">FFLO_07019</name>
</gene>
<feature type="compositionally biased region" description="Acidic residues" evidence="3">
    <location>
        <begin position="172"/>
        <end position="189"/>
    </location>
</feature>
<evidence type="ECO:0000256" key="2">
    <source>
        <dbReference type="PROSITE-ProRule" id="PRU00176"/>
    </source>
</evidence>
<dbReference type="CDD" id="cd12246">
    <property type="entry name" value="RRM1_U1A_like"/>
    <property type="match status" value="1"/>
</dbReference>
<feature type="compositionally biased region" description="Basic and acidic residues" evidence="3">
    <location>
        <begin position="133"/>
        <end position="151"/>
    </location>
</feature>
<evidence type="ECO:0000256" key="1">
    <source>
        <dbReference type="ARBA" id="ARBA00022884"/>
    </source>
</evidence>
<organism evidence="5 6">
    <name type="scientific">Filobasidium floriforme</name>
    <dbReference type="NCBI Taxonomy" id="5210"/>
    <lineage>
        <taxon>Eukaryota</taxon>
        <taxon>Fungi</taxon>
        <taxon>Dikarya</taxon>
        <taxon>Basidiomycota</taxon>
        <taxon>Agaricomycotina</taxon>
        <taxon>Tremellomycetes</taxon>
        <taxon>Filobasidiales</taxon>
        <taxon>Filobasidiaceae</taxon>
        <taxon>Filobasidium</taxon>
    </lineage>
</organism>